<evidence type="ECO:0000256" key="20">
    <source>
        <dbReference type="ARBA" id="ARBA00049138"/>
    </source>
</evidence>
<dbReference type="Pfam" id="PF00175">
    <property type="entry name" value="NAD_binding_1"/>
    <property type="match status" value="1"/>
</dbReference>
<evidence type="ECO:0000256" key="13">
    <source>
        <dbReference type="ARBA" id="ARBA00023128"/>
    </source>
</evidence>
<dbReference type="Gene3D" id="3.40.50.80">
    <property type="entry name" value="Nucleotide-binding domain of ferredoxin-NADP reductase (FNR) module"/>
    <property type="match status" value="1"/>
</dbReference>
<evidence type="ECO:0000313" key="25">
    <source>
        <dbReference type="Proteomes" id="UP000782241"/>
    </source>
</evidence>
<comment type="caution">
    <text evidence="24">The sequence shown here is derived from an EMBL/GenBank/DDBJ whole genome shotgun (WGS) entry which is preliminary data.</text>
</comment>
<feature type="binding site" evidence="21">
    <location>
        <position position="239"/>
    </location>
    <ligand>
        <name>FAD</name>
        <dbReference type="ChEBI" id="CHEBI:57692"/>
    </ligand>
</feature>
<keyword evidence="25" id="KW-1185">Reference proteome</keyword>
<keyword evidence="10" id="KW-1133">Transmembrane helix</keyword>
<dbReference type="InterPro" id="IPR036400">
    <property type="entry name" value="Cyt_B5-like_heme/steroid_sf"/>
</dbReference>
<name>A0A9P7GY35_9HYPO</name>
<dbReference type="SMART" id="SM01117">
    <property type="entry name" value="Cyt-b5"/>
    <property type="match status" value="1"/>
</dbReference>
<dbReference type="PRINTS" id="PR00406">
    <property type="entry name" value="CYTB5RDTASE"/>
</dbReference>
<keyword evidence="11" id="KW-0560">Oxidoreductase</keyword>
<organism evidence="24 25">
    <name type="scientific">Fusarium avenaceum</name>
    <dbReference type="NCBI Taxonomy" id="40199"/>
    <lineage>
        <taxon>Eukaryota</taxon>
        <taxon>Fungi</taxon>
        <taxon>Dikarya</taxon>
        <taxon>Ascomycota</taxon>
        <taxon>Pezizomycotina</taxon>
        <taxon>Sordariomycetes</taxon>
        <taxon>Hypocreomycetidae</taxon>
        <taxon>Hypocreales</taxon>
        <taxon>Nectriaceae</taxon>
        <taxon>Fusarium</taxon>
        <taxon>Fusarium tricinctum species complex</taxon>
    </lineage>
</organism>
<reference evidence="24" key="1">
    <citation type="submission" date="2021-04" db="EMBL/GenBank/DDBJ databases">
        <title>Draft genome of Fusarium avenaceum strain F156N33, isolated from an atmospheric sample in Virginia.</title>
        <authorList>
            <person name="Yang S."/>
            <person name="Vinatzer B.A."/>
            <person name="Coleman J."/>
        </authorList>
    </citation>
    <scope>NUCLEOTIDE SEQUENCE</scope>
    <source>
        <strain evidence="24">F156N33</strain>
    </source>
</reference>
<comment type="pathway">
    <text evidence="3">Protein modification; peptidyl-diphthamide biosynthesis.</text>
</comment>
<proteinExistence type="inferred from homology"/>
<dbReference type="GO" id="GO:0005783">
    <property type="term" value="C:endoplasmic reticulum"/>
    <property type="evidence" value="ECO:0007669"/>
    <property type="project" value="TreeGrafter"/>
</dbReference>
<comment type="catalytic activity">
    <reaction evidence="19">
        <text>2 Fe(III)-[cytochrome b5] + NADH = 2 Fe(II)-[cytochrome b5] + NAD(+) + H(+)</text>
        <dbReference type="Rhea" id="RHEA:46680"/>
        <dbReference type="Rhea" id="RHEA-COMP:10438"/>
        <dbReference type="Rhea" id="RHEA-COMP:10439"/>
        <dbReference type="ChEBI" id="CHEBI:15378"/>
        <dbReference type="ChEBI" id="CHEBI:29033"/>
        <dbReference type="ChEBI" id="CHEBI:29034"/>
        <dbReference type="ChEBI" id="CHEBI:57540"/>
        <dbReference type="ChEBI" id="CHEBI:57945"/>
        <dbReference type="EC" id="1.6.2.2"/>
    </reaction>
</comment>
<evidence type="ECO:0000256" key="15">
    <source>
        <dbReference type="ARBA" id="ARBA00037104"/>
    </source>
</evidence>
<evidence type="ECO:0000256" key="9">
    <source>
        <dbReference type="ARBA" id="ARBA00022827"/>
    </source>
</evidence>
<evidence type="ECO:0000259" key="23">
    <source>
        <dbReference type="PROSITE" id="PS51384"/>
    </source>
</evidence>
<evidence type="ECO:0000256" key="12">
    <source>
        <dbReference type="ARBA" id="ARBA00023027"/>
    </source>
</evidence>
<feature type="binding site" evidence="21">
    <location>
        <position position="188"/>
    </location>
    <ligand>
        <name>FAD</name>
        <dbReference type="ChEBI" id="CHEBI:57692"/>
    </ligand>
</feature>
<protein>
    <recommendedName>
        <fullName evidence="17">NADH-cytochrome b5 reductase 1</fullName>
        <ecNumber evidence="5">1.6.2.2</ecNumber>
    </recommendedName>
    <alternativeName>
        <fullName evidence="18">Microsomal cytochrome b reductase</fullName>
    </alternativeName>
</protein>
<dbReference type="InterPro" id="IPR001433">
    <property type="entry name" value="OxRdtase_FAD/NAD-bd"/>
</dbReference>
<dbReference type="CDD" id="cd06183">
    <property type="entry name" value="cyt_b5_reduct_like"/>
    <property type="match status" value="1"/>
</dbReference>
<evidence type="ECO:0000256" key="4">
    <source>
        <dbReference type="ARBA" id="ARBA00006105"/>
    </source>
</evidence>
<dbReference type="FunFam" id="2.40.30.10:FF:000032">
    <property type="entry name" value="NADH-cytochrome b5 reductase"/>
    <property type="match status" value="1"/>
</dbReference>
<comment type="similarity">
    <text evidence="4">Belongs to the flavoprotein pyridine nucleotide cytochrome reductase family.</text>
</comment>
<evidence type="ECO:0000256" key="16">
    <source>
        <dbReference type="ARBA" id="ARBA00038836"/>
    </source>
</evidence>
<dbReference type="PANTHER" id="PTHR19370">
    <property type="entry name" value="NADH-CYTOCHROME B5 REDUCTASE"/>
    <property type="match status" value="1"/>
</dbReference>
<evidence type="ECO:0000256" key="11">
    <source>
        <dbReference type="ARBA" id="ARBA00023002"/>
    </source>
</evidence>
<dbReference type="PROSITE" id="PS51384">
    <property type="entry name" value="FAD_FR"/>
    <property type="match status" value="1"/>
</dbReference>
<evidence type="ECO:0000313" key="24">
    <source>
        <dbReference type="EMBL" id="KAG5655087.1"/>
    </source>
</evidence>
<dbReference type="InterPro" id="IPR008333">
    <property type="entry name" value="Cbr1-like_FAD-bd_dom"/>
</dbReference>
<dbReference type="GO" id="GO:0090524">
    <property type="term" value="F:cytochrome-b5 reductase activity, acting on NADH"/>
    <property type="evidence" value="ECO:0007669"/>
    <property type="project" value="UniProtKB-EC"/>
</dbReference>
<comment type="function">
    <text evidence="15">NADH-dependent reductase for DPH3 and cytochrome b5. Required for the first step of diphthamide biosynthesis, a post-translational modification of histidine which occurs in elongation factor 2. DPH1 and DPH2 transfer a 3-amino-3-carboxypropyl (ACP) group from S-adenosyl-L-methionine (SAM) to a histidine residue, the reaction is assisted by a reduction system comprising DPH3 and a NADH-dependent reductase, predominantly CBR1. By reducing DPH3, also involved in the formation of the tRNA wobble base modification mcm5s 2U (5-methoxycarbonylmethyl-2-thiouridine), mediated by the elongator complex. The cytochrome b5/NADH cytochrome b5 reductase electron transfer system supports the catalytic activity of several sterol biosynthetic enzymes.</text>
</comment>
<dbReference type="SUPFAM" id="SSF63380">
    <property type="entry name" value="Riboflavin synthase domain-like"/>
    <property type="match status" value="1"/>
</dbReference>
<evidence type="ECO:0000256" key="18">
    <source>
        <dbReference type="ARBA" id="ARBA00041901"/>
    </source>
</evidence>
<evidence type="ECO:0000256" key="3">
    <source>
        <dbReference type="ARBA" id="ARBA00005156"/>
    </source>
</evidence>
<comment type="cofactor">
    <cofactor evidence="1 21">
        <name>FAD</name>
        <dbReference type="ChEBI" id="CHEBI:57692"/>
    </cofactor>
</comment>
<feature type="domain" description="Cytochrome b5 heme-binding" evidence="22">
    <location>
        <begin position="2"/>
        <end position="82"/>
    </location>
</feature>
<feature type="binding site" evidence="21">
    <location>
        <position position="198"/>
    </location>
    <ligand>
        <name>FAD</name>
        <dbReference type="ChEBI" id="CHEBI:57692"/>
    </ligand>
</feature>
<dbReference type="EMBL" id="JAGPUO010000036">
    <property type="protein sequence ID" value="KAG5655087.1"/>
    <property type="molecule type" value="Genomic_DNA"/>
</dbReference>
<keyword evidence="13" id="KW-0496">Mitochondrion</keyword>
<dbReference type="InterPro" id="IPR039261">
    <property type="entry name" value="FNR_nucleotide-bd"/>
</dbReference>
<keyword evidence="8" id="KW-1000">Mitochondrion outer membrane</keyword>
<dbReference type="InterPro" id="IPR001709">
    <property type="entry name" value="Flavoprot_Pyr_Nucl_cyt_Rdtase"/>
</dbReference>
<feature type="domain" description="FAD-binding FR-type" evidence="23">
    <location>
        <begin position="114"/>
        <end position="222"/>
    </location>
</feature>
<evidence type="ECO:0000256" key="6">
    <source>
        <dbReference type="ARBA" id="ARBA00022630"/>
    </source>
</evidence>
<evidence type="ECO:0000256" key="17">
    <source>
        <dbReference type="ARBA" id="ARBA00039438"/>
    </source>
</evidence>
<comment type="catalytic activity">
    <reaction evidence="20">
        <text>2 Fe(3+)-[Dph3] + NADH = 2 Fe(2+)-[Dph3] + NAD(+) + H(+)</text>
        <dbReference type="Rhea" id="RHEA:71231"/>
        <dbReference type="Rhea" id="RHEA-COMP:18002"/>
        <dbReference type="Rhea" id="RHEA-COMP:18003"/>
        <dbReference type="ChEBI" id="CHEBI:15378"/>
        <dbReference type="ChEBI" id="CHEBI:29033"/>
        <dbReference type="ChEBI" id="CHEBI:29034"/>
        <dbReference type="ChEBI" id="CHEBI:57540"/>
        <dbReference type="ChEBI" id="CHEBI:57945"/>
        <dbReference type="ChEBI" id="CHEBI:83228"/>
    </reaction>
    <physiologicalReaction direction="left-to-right" evidence="20">
        <dbReference type="Rhea" id="RHEA:71232"/>
    </physiologicalReaction>
</comment>
<dbReference type="InterPro" id="IPR017938">
    <property type="entry name" value="Riboflavin_synthase-like_b-brl"/>
</dbReference>
<dbReference type="SUPFAM" id="SSF52343">
    <property type="entry name" value="Ferredoxin reductase-like, C-terminal NADP-linked domain"/>
    <property type="match status" value="1"/>
</dbReference>
<evidence type="ECO:0000259" key="22">
    <source>
        <dbReference type="PROSITE" id="PS50255"/>
    </source>
</evidence>
<keyword evidence="7" id="KW-0812">Transmembrane</keyword>
<evidence type="ECO:0000256" key="1">
    <source>
        <dbReference type="ARBA" id="ARBA00001974"/>
    </source>
</evidence>
<sequence>MPREFSPTDVSSHNSEDDLYIVIRGKVYNVTSFLDEHPSTHSGSPEVLLEVAGRDATEAYENAGHSDEAHEILHDLEIGILKLQPTSKAVPVEPVPDQTLEHAEEAGIKVLKPDVFQEFELEEKTPVSHNTAVYRFKLPQPDSIFGLPVGQHISIGAILPQADGTTKEIIRSYTPVSGDYQSGYFDLLIKTYPQGNISRHVSSLKPGEKIRIRGPKGAFIYTPNMVRRFGMIAGGTGITPMLQIVREIVRGRADGDKTEVDIIFANVNSEDILLTEELDSLTQDTGIRAYYVLNNPPENWTGGVGFVTADMINNWLPKPANDVKILLCGPPPMVSGMKKITETLGFERARPVSKLEDQVFAF</sequence>
<dbReference type="PRINTS" id="PR00371">
    <property type="entry name" value="FPNCR"/>
</dbReference>
<feature type="binding site" evidence="21">
    <location>
        <position position="190"/>
    </location>
    <ligand>
        <name>FAD</name>
        <dbReference type="ChEBI" id="CHEBI:57692"/>
    </ligand>
</feature>
<evidence type="ECO:0000256" key="8">
    <source>
        <dbReference type="ARBA" id="ARBA00022787"/>
    </source>
</evidence>
<dbReference type="Gene3D" id="3.10.120.10">
    <property type="entry name" value="Cytochrome b5-like heme/steroid binding domain"/>
    <property type="match status" value="1"/>
</dbReference>
<dbReference type="Gene3D" id="2.40.30.10">
    <property type="entry name" value="Translation factors"/>
    <property type="match status" value="1"/>
</dbReference>
<accession>A0A9P7GY35</accession>
<dbReference type="FunFam" id="3.40.50.80:FF:000019">
    <property type="entry name" value="NADH-cytochrome b5 reductase"/>
    <property type="match status" value="1"/>
</dbReference>
<feature type="binding site" evidence="21">
    <location>
        <position position="173"/>
    </location>
    <ligand>
        <name>FAD</name>
        <dbReference type="ChEBI" id="CHEBI:57692"/>
    </ligand>
</feature>
<dbReference type="SUPFAM" id="SSF55856">
    <property type="entry name" value="Cytochrome b5-like heme/steroid binding domain"/>
    <property type="match status" value="1"/>
</dbReference>
<dbReference type="InterPro" id="IPR017927">
    <property type="entry name" value="FAD-bd_FR_type"/>
</dbReference>
<gene>
    <name evidence="24" type="ORF">KAF25_000210</name>
</gene>
<comment type="subcellular location">
    <subcellularLocation>
        <location evidence="2">Mitochondrion outer membrane</location>
        <topology evidence="2">Single-pass membrane protein</topology>
    </subcellularLocation>
</comment>
<dbReference type="Pfam" id="PF00173">
    <property type="entry name" value="Cyt-b5"/>
    <property type="match status" value="1"/>
</dbReference>
<dbReference type="PANTHER" id="PTHR19370:SF184">
    <property type="entry name" value="NADH-CYTOCHROME B5 REDUCTASE-LIKE"/>
    <property type="match status" value="1"/>
</dbReference>
<keyword evidence="14" id="KW-0472">Membrane</keyword>
<evidence type="ECO:0000256" key="14">
    <source>
        <dbReference type="ARBA" id="ARBA00023136"/>
    </source>
</evidence>
<evidence type="ECO:0000256" key="21">
    <source>
        <dbReference type="PIRSR" id="PIRSR601834-1"/>
    </source>
</evidence>
<feature type="binding site" evidence="21">
    <location>
        <position position="171"/>
    </location>
    <ligand>
        <name>FAD</name>
        <dbReference type="ChEBI" id="CHEBI:57692"/>
    </ligand>
</feature>
<keyword evidence="6 21" id="KW-0285">Flavoprotein</keyword>
<keyword evidence="9 21" id="KW-0274">FAD</keyword>
<dbReference type="AlphaFoldDB" id="A0A9P7GY35"/>
<dbReference type="PROSITE" id="PS50255">
    <property type="entry name" value="CYTOCHROME_B5_2"/>
    <property type="match status" value="1"/>
</dbReference>
<evidence type="ECO:0000256" key="2">
    <source>
        <dbReference type="ARBA" id="ARBA00004572"/>
    </source>
</evidence>
<dbReference type="Pfam" id="PF00970">
    <property type="entry name" value="FAD_binding_6"/>
    <property type="match status" value="1"/>
</dbReference>
<dbReference type="Proteomes" id="UP000782241">
    <property type="component" value="Unassembled WGS sequence"/>
</dbReference>
<feature type="binding site" evidence="21">
    <location>
        <position position="197"/>
    </location>
    <ligand>
        <name>FAD</name>
        <dbReference type="ChEBI" id="CHEBI:57692"/>
    </ligand>
</feature>
<dbReference type="GO" id="GO:0005741">
    <property type="term" value="C:mitochondrial outer membrane"/>
    <property type="evidence" value="ECO:0007669"/>
    <property type="project" value="UniProtKB-SubCell"/>
</dbReference>
<evidence type="ECO:0000256" key="10">
    <source>
        <dbReference type="ARBA" id="ARBA00022989"/>
    </source>
</evidence>
<keyword evidence="12" id="KW-0520">NAD</keyword>
<evidence type="ECO:0000256" key="7">
    <source>
        <dbReference type="ARBA" id="ARBA00022692"/>
    </source>
</evidence>
<dbReference type="EC" id="1.6.2.2" evidence="5"/>
<dbReference type="InterPro" id="IPR001834">
    <property type="entry name" value="CBR-like"/>
</dbReference>
<dbReference type="InterPro" id="IPR001199">
    <property type="entry name" value="Cyt_B5-like_heme/steroid-bd"/>
</dbReference>
<evidence type="ECO:0000256" key="19">
    <source>
        <dbReference type="ARBA" id="ARBA00047682"/>
    </source>
</evidence>
<evidence type="ECO:0000256" key="5">
    <source>
        <dbReference type="ARBA" id="ARBA00012011"/>
    </source>
</evidence>
<comment type="subunit">
    <text evidence="16">Monomer. Component of the 2-(3-amino-3-carboxypropyl)histidine synthase complex composed of DPH1, DPH2, DPH3 and a NADH-dependent reductase, predominantly CBR1.</text>
</comment>